<dbReference type="PANTHER" id="PTHR37299:SF1">
    <property type="entry name" value="STAGE 0 SPORULATION PROTEIN A HOMOLOG"/>
    <property type="match status" value="1"/>
</dbReference>
<keyword evidence="5" id="KW-1185">Reference proteome</keyword>
<name>A0A428JX15_9FLAO</name>
<dbReference type="Pfam" id="PF04397">
    <property type="entry name" value="LytTR"/>
    <property type="match status" value="1"/>
</dbReference>
<dbReference type="GO" id="GO:0000156">
    <property type="term" value="F:phosphorelay response regulator activity"/>
    <property type="evidence" value="ECO:0007669"/>
    <property type="project" value="InterPro"/>
</dbReference>
<dbReference type="InterPro" id="IPR001789">
    <property type="entry name" value="Sig_transdc_resp-reg_receiver"/>
</dbReference>
<dbReference type="SMART" id="SM00448">
    <property type="entry name" value="REC"/>
    <property type="match status" value="1"/>
</dbReference>
<comment type="caution">
    <text evidence="4">The sequence shown here is derived from an EMBL/GenBank/DDBJ whole genome shotgun (WGS) entry which is preliminary data.</text>
</comment>
<reference evidence="4 5" key="1">
    <citation type="submission" date="2018-12" db="EMBL/GenBank/DDBJ databases">
        <title>Mangrovimonas spongiae sp. nov., a novel member of the genus Mangrovimonas isolated from marine sponge.</title>
        <authorList>
            <person name="Zhuang L."/>
            <person name="Luo L."/>
        </authorList>
    </citation>
    <scope>NUCLEOTIDE SEQUENCE [LARGE SCALE GENOMIC DNA]</scope>
    <source>
        <strain evidence="4 5">HN-E26</strain>
    </source>
</reference>
<dbReference type="SUPFAM" id="SSF52172">
    <property type="entry name" value="CheY-like"/>
    <property type="match status" value="1"/>
</dbReference>
<dbReference type="AlphaFoldDB" id="A0A428JX15"/>
<evidence type="ECO:0000313" key="5">
    <source>
        <dbReference type="Proteomes" id="UP000270620"/>
    </source>
</evidence>
<dbReference type="PROSITE" id="PS50110">
    <property type="entry name" value="RESPONSE_REGULATORY"/>
    <property type="match status" value="1"/>
</dbReference>
<keyword evidence="1" id="KW-0597">Phosphoprotein</keyword>
<dbReference type="InterPro" id="IPR007492">
    <property type="entry name" value="LytTR_DNA-bd_dom"/>
</dbReference>
<proteinExistence type="predicted"/>
<dbReference type="SMART" id="SM00850">
    <property type="entry name" value="LytTR"/>
    <property type="match status" value="1"/>
</dbReference>
<dbReference type="EMBL" id="RWBG01000005">
    <property type="protein sequence ID" value="RSK38670.1"/>
    <property type="molecule type" value="Genomic_DNA"/>
</dbReference>
<keyword evidence="4" id="KW-0238">DNA-binding</keyword>
<evidence type="ECO:0000259" key="2">
    <source>
        <dbReference type="PROSITE" id="PS50110"/>
    </source>
</evidence>
<sequence length="248" mass="28392">MKKLKALIVEDNTFMVTVLQDMLQLHTKYVSVLGVANSGQKALEMIKNTQPNVVFLDVELTDMTGFQLLSQLDEIPFKTIFTTSHSHYAIKAFRFNALDYLVKPIKEDELTEAIKRCLKSSANVNDVKTALTNLETQKISDQKLILPTQTGTLRFALKQISHIESERNYSYIYLNNGNKELSSKNLAYFEDILKDKGFFRSHRSFLVNKISISELNNDCFILKNNIEIPVSRRKKSEAKSWLNSSSNK</sequence>
<feature type="domain" description="Response regulatory" evidence="2">
    <location>
        <begin position="5"/>
        <end position="118"/>
    </location>
</feature>
<dbReference type="RefSeq" id="WP_125468514.1">
    <property type="nucleotide sequence ID" value="NZ_RWBG01000005.1"/>
</dbReference>
<dbReference type="Proteomes" id="UP000270620">
    <property type="component" value="Unassembled WGS sequence"/>
</dbReference>
<gene>
    <name evidence="4" type="ORF">EJA19_11475</name>
</gene>
<dbReference type="OrthoDB" id="2168082at2"/>
<dbReference type="InterPro" id="IPR046947">
    <property type="entry name" value="LytR-like"/>
</dbReference>
<feature type="domain" description="HTH LytTR-type" evidence="3">
    <location>
        <begin position="144"/>
        <end position="244"/>
    </location>
</feature>
<evidence type="ECO:0000313" key="4">
    <source>
        <dbReference type="EMBL" id="RSK38670.1"/>
    </source>
</evidence>
<protein>
    <submittedName>
        <fullName evidence="4">DNA-binding response regulator</fullName>
    </submittedName>
</protein>
<dbReference type="Gene3D" id="3.40.50.2300">
    <property type="match status" value="1"/>
</dbReference>
<dbReference type="GO" id="GO:0003677">
    <property type="term" value="F:DNA binding"/>
    <property type="evidence" value="ECO:0007669"/>
    <property type="project" value="UniProtKB-KW"/>
</dbReference>
<dbReference type="PANTHER" id="PTHR37299">
    <property type="entry name" value="TRANSCRIPTIONAL REGULATOR-RELATED"/>
    <property type="match status" value="1"/>
</dbReference>
<dbReference type="Gene3D" id="2.40.50.1020">
    <property type="entry name" value="LytTr DNA-binding domain"/>
    <property type="match status" value="1"/>
</dbReference>
<dbReference type="InterPro" id="IPR011006">
    <property type="entry name" value="CheY-like_superfamily"/>
</dbReference>
<evidence type="ECO:0000256" key="1">
    <source>
        <dbReference type="PROSITE-ProRule" id="PRU00169"/>
    </source>
</evidence>
<dbReference type="PROSITE" id="PS50930">
    <property type="entry name" value="HTH_LYTTR"/>
    <property type="match status" value="1"/>
</dbReference>
<organism evidence="4 5">
    <name type="scientific">Mangrovimonas spongiae</name>
    <dbReference type="NCBI Taxonomy" id="2494697"/>
    <lineage>
        <taxon>Bacteria</taxon>
        <taxon>Pseudomonadati</taxon>
        <taxon>Bacteroidota</taxon>
        <taxon>Flavobacteriia</taxon>
        <taxon>Flavobacteriales</taxon>
        <taxon>Flavobacteriaceae</taxon>
        <taxon>Mangrovimonas</taxon>
    </lineage>
</organism>
<accession>A0A428JX15</accession>
<evidence type="ECO:0000259" key="3">
    <source>
        <dbReference type="PROSITE" id="PS50930"/>
    </source>
</evidence>
<dbReference type="Pfam" id="PF00072">
    <property type="entry name" value="Response_reg"/>
    <property type="match status" value="1"/>
</dbReference>
<feature type="modified residue" description="4-aspartylphosphate" evidence="1">
    <location>
        <position position="57"/>
    </location>
</feature>